<evidence type="ECO:0000313" key="2">
    <source>
        <dbReference type="EMBL" id="CUH54423.1"/>
    </source>
</evidence>
<evidence type="ECO:0000256" key="1">
    <source>
        <dbReference type="SAM" id="SignalP"/>
    </source>
</evidence>
<protein>
    <recommendedName>
        <fullName evidence="4">Secreted protein</fullName>
    </recommendedName>
</protein>
<evidence type="ECO:0008006" key="4">
    <source>
        <dbReference type="Google" id="ProtNLM"/>
    </source>
</evidence>
<organism evidence="2 3">
    <name type="scientific">Shimia marina</name>
    <dbReference type="NCBI Taxonomy" id="321267"/>
    <lineage>
        <taxon>Bacteria</taxon>
        <taxon>Pseudomonadati</taxon>
        <taxon>Pseudomonadota</taxon>
        <taxon>Alphaproteobacteria</taxon>
        <taxon>Rhodobacterales</taxon>
        <taxon>Roseobacteraceae</taxon>
    </lineage>
</organism>
<dbReference type="PROSITE" id="PS51257">
    <property type="entry name" value="PROKAR_LIPOPROTEIN"/>
    <property type="match status" value="1"/>
</dbReference>
<keyword evidence="3" id="KW-1185">Reference proteome</keyword>
<dbReference type="EMBL" id="CYPW01000040">
    <property type="protein sequence ID" value="CUH54423.1"/>
    <property type="molecule type" value="Genomic_DNA"/>
</dbReference>
<dbReference type="STRING" id="321267.SHM7688_03894"/>
<feature type="chain" id="PRO_5006061970" description="Secreted protein" evidence="1">
    <location>
        <begin position="29"/>
        <end position="281"/>
    </location>
</feature>
<sequence length="281" mass="30539">MRLARTGQGLVAVLLACLLAVPARPLLAQTAEVQGAQAGRAAAALPHLTRDRFWILWERVRYFGTHCPAGATCQELRSYSSRPLITNNTGYIFRLFGLQEGPDPESDVPKDQAGAPQVCQPDAARRMLGFDPLALPKSVKGEVLRGIEALHLDITGLKAPPGFGADFGRQLQGEFVSKLSAAGLRVVSKEELSRLPGQPVLNIYFSFSDPEDLCDYTYSVFASLAQDVLLVRDLRIKVAAGVWSYSTGNTAKDHQGTEADAIMRVVDALIQAHREVNTPSR</sequence>
<name>A0A0P1EVC9_9RHOB</name>
<feature type="signal peptide" evidence="1">
    <location>
        <begin position="1"/>
        <end position="28"/>
    </location>
</feature>
<gene>
    <name evidence="2" type="ORF">SHM7688_03894</name>
</gene>
<accession>A0A0P1EVC9</accession>
<keyword evidence="1" id="KW-0732">Signal</keyword>
<dbReference type="RefSeq" id="WP_058241539.1">
    <property type="nucleotide sequence ID" value="NZ_CYPW01000040.1"/>
</dbReference>
<dbReference type="Proteomes" id="UP000054823">
    <property type="component" value="Unassembled WGS sequence"/>
</dbReference>
<evidence type="ECO:0000313" key="3">
    <source>
        <dbReference type="Proteomes" id="UP000054823"/>
    </source>
</evidence>
<proteinExistence type="predicted"/>
<reference evidence="2 3" key="1">
    <citation type="submission" date="2015-09" db="EMBL/GenBank/DDBJ databases">
        <authorList>
            <consortium name="Swine Surveillance"/>
        </authorList>
    </citation>
    <scope>NUCLEOTIDE SEQUENCE [LARGE SCALE GENOMIC DNA]</scope>
    <source>
        <strain evidence="2 3">CECT 7688</strain>
    </source>
</reference>
<dbReference type="AlphaFoldDB" id="A0A0P1EVC9"/>
<dbReference type="OrthoDB" id="7869410at2"/>